<dbReference type="OrthoDB" id="1550900at2"/>
<dbReference type="Proteomes" id="UP000000851">
    <property type="component" value="Chromosome"/>
</dbReference>
<dbReference type="InParanoid" id="C7Q6Y2"/>
<name>C7Q6Y2_CATAD</name>
<dbReference type="HOGENOM" id="CLU_182343_0_0_11"/>
<organism evidence="1 2">
    <name type="scientific">Catenulispora acidiphila (strain DSM 44928 / JCM 14897 / NBRC 102108 / NRRL B-24433 / ID139908)</name>
    <dbReference type="NCBI Taxonomy" id="479433"/>
    <lineage>
        <taxon>Bacteria</taxon>
        <taxon>Bacillati</taxon>
        <taxon>Actinomycetota</taxon>
        <taxon>Actinomycetes</taxon>
        <taxon>Catenulisporales</taxon>
        <taxon>Catenulisporaceae</taxon>
        <taxon>Catenulispora</taxon>
    </lineage>
</organism>
<keyword evidence="2" id="KW-1185">Reference proteome</keyword>
<gene>
    <name evidence="1" type="ordered locus">Caci_7166</name>
</gene>
<dbReference type="KEGG" id="cai:Caci_7166"/>
<evidence type="ECO:0000313" key="2">
    <source>
        <dbReference type="Proteomes" id="UP000000851"/>
    </source>
</evidence>
<dbReference type="AlphaFoldDB" id="C7Q6Y2"/>
<dbReference type="EMBL" id="CP001700">
    <property type="protein sequence ID" value="ACU75995.1"/>
    <property type="molecule type" value="Genomic_DNA"/>
</dbReference>
<reference evidence="1 2" key="1">
    <citation type="journal article" date="2009" name="Stand. Genomic Sci.">
        <title>Complete genome sequence of Catenulispora acidiphila type strain (ID 139908).</title>
        <authorList>
            <person name="Copeland A."/>
            <person name="Lapidus A."/>
            <person name="Glavina Del Rio T."/>
            <person name="Nolan M."/>
            <person name="Lucas S."/>
            <person name="Chen F."/>
            <person name="Tice H."/>
            <person name="Cheng J.F."/>
            <person name="Bruce D."/>
            <person name="Goodwin L."/>
            <person name="Pitluck S."/>
            <person name="Mikhailova N."/>
            <person name="Pati A."/>
            <person name="Ivanova N."/>
            <person name="Mavromatis K."/>
            <person name="Chen A."/>
            <person name="Palaniappan K."/>
            <person name="Chain P."/>
            <person name="Land M."/>
            <person name="Hauser L."/>
            <person name="Chang Y.J."/>
            <person name="Jeffries C.D."/>
            <person name="Chertkov O."/>
            <person name="Brettin T."/>
            <person name="Detter J.C."/>
            <person name="Han C."/>
            <person name="Ali Z."/>
            <person name="Tindall B.J."/>
            <person name="Goker M."/>
            <person name="Bristow J."/>
            <person name="Eisen J.A."/>
            <person name="Markowitz V."/>
            <person name="Hugenholtz P."/>
            <person name="Kyrpides N.C."/>
            <person name="Klenk H.P."/>
        </authorList>
    </citation>
    <scope>NUCLEOTIDE SEQUENCE [LARGE SCALE GENOMIC DNA]</scope>
    <source>
        <strain evidence="2">DSM 44928 / JCM 14897 / NBRC 102108 / NRRL B-24433 / ID139908</strain>
    </source>
</reference>
<dbReference type="RefSeq" id="WP_015795723.1">
    <property type="nucleotide sequence ID" value="NC_013131.1"/>
</dbReference>
<evidence type="ECO:0000313" key="1">
    <source>
        <dbReference type="EMBL" id="ACU75995.1"/>
    </source>
</evidence>
<evidence type="ECO:0008006" key="3">
    <source>
        <dbReference type="Google" id="ProtNLM"/>
    </source>
</evidence>
<dbReference type="eggNOG" id="ENOG50338N1">
    <property type="taxonomic scope" value="Bacteria"/>
</dbReference>
<dbReference type="STRING" id="479433.Caci_7166"/>
<accession>C7Q6Y2</accession>
<protein>
    <recommendedName>
        <fullName evidence="3">ABM domain-containing protein</fullName>
    </recommendedName>
</protein>
<proteinExistence type="predicted"/>
<sequence length="97" mass="10640">MAVVTVFELPGMTQDMYEQITKKMSEGRGAKETSDWPVAGLLSHTAATTPDGLLIVDVWDSKQSFQQFGEIIAPLHAEFGAPVPEPKVYQVFNLVTT</sequence>